<evidence type="ECO:0000313" key="3">
    <source>
        <dbReference type="Proteomes" id="UP001301350"/>
    </source>
</evidence>
<feature type="region of interest" description="Disordered" evidence="1">
    <location>
        <begin position="50"/>
        <end position="82"/>
    </location>
</feature>
<evidence type="ECO:0000313" key="2">
    <source>
        <dbReference type="EMBL" id="KAK4535308.1"/>
    </source>
</evidence>
<feature type="compositionally biased region" description="Basic and acidic residues" evidence="1">
    <location>
        <begin position="58"/>
        <end position="73"/>
    </location>
</feature>
<feature type="region of interest" description="Disordered" evidence="1">
    <location>
        <begin position="699"/>
        <end position="723"/>
    </location>
</feature>
<sequence>MAPPSRRASDDAERLGAGERDATNAVEAGAKVNWNWANELFFSGEGHATAAAAVAADEDAHGGPAKRESEAPAHSDTPSGRTGSAVLRWVADEAAAAAEGAHSYGHGWFTVAAGPVERWDTEWLGSRDGRTNNGLSASAGEPHTASVQPPGAHLRVLPPRPVSPTGSSSVASGQSVEANSTPRRTSNTSSSGGGASGKNDAASRSGAAPTEVKERALERRRELKRQARRRESAALESLERTYQECRDRVLRARGHRNITPTAVNALPETRALQELSRRHQPTHQCGDRTSGLGAEEMRIRRNMQKRESKKRIQRHRMERAALLEGFIASFRAELLERGALPPSGRASSGDGSGAAEEGSAGVRPNKRERLTGRAAMGEAEEDERFGSSDLADGDVLDTIVTRAAATATATPSVDGGNMLAWLEPDLRGLLSSRRSPTPIAESLQAEQIKFDVLTDLCAEAPARSSWDLGLLSASGMSAVRAASAPAARALVALRVFRSSFTMERAAQVLGLSPERFEQYTRELVNGGLLLSTRKDTVGGGDPLFMIPEYVRRIPVEAIVGHTVDSYSERGDAAAGARDRGDTSRQARRLLRRIVAGVQHNFVQDMRARLAELERLGHTDRPEVWYQVHMEFERLRDDFFYAIELAGREYGAVGMCDVLSSIAYAVRYMVCAEDRVRLLKQVFEYFHPIFERQRQCRRDADRAPGAAAPPAEKSAQRNGGQSPSQQLERMRCLYNGFLEGEVVDDDDDELTSPMQRLQLSEADEEEFGVVTGLCLGRAHVDSLSYTDAERVLLALLELCEQRLSQLPCDRPDALLHLRQGRIEQLLDDCGTRPPLADMSRSVMKSMAVRASIHPTILVGVLENLAKVYVNLGRHERACRLLSRTLHIRHELRQQRTVPYAITLVTYGEALIGNGEPDRARHALHEAISIMETERVRSVQRPTMASHAEALYLLAVIGRQEPQRHGEAMKLLEAANRILQARHRDAFFYTSHRTVPMLQAMLFKLMAEIHLAHGERERAQTVLTNVLAELTHQQNYERRSGRDGGSQQQNANAVQEVMAAMLALGRREEGERDALLSTMESFWADVDAHQQHQTEGASVAGGDDPE</sequence>
<feature type="compositionally biased region" description="Low complexity" evidence="1">
    <location>
        <begin position="343"/>
        <end position="361"/>
    </location>
</feature>
<dbReference type="Gene3D" id="1.25.40.10">
    <property type="entry name" value="Tetratricopeptide repeat domain"/>
    <property type="match status" value="1"/>
</dbReference>
<dbReference type="AlphaFoldDB" id="A0AAV9ITY1"/>
<accession>A0AAV9ITY1</accession>
<name>A0AAV9ITY1_CYACA</name>
<feature type="compositionally biased region" description="Polar residues" evidence="1">
    <location>
        <begin position="164"/>
        <end position="177"/>
    </location>
</feature>
<dbReference type="EMBL" id="JANCYW010000004">
    <property type="protein sequence ID" value="KAK4535308.1"/>
    <property type="molecule type" value="Genomic_DNA"/>
</dbReference>
<organism evidence="2 3">
    <name type="scientific">Cyanidium caldarium</name>
    <name type="common">Red alga</name>
    <dbReference type="NCBI Taxonomy" id="2771"/>
    <lineage>
        <taxon>Eukaryota</taxon>
        <taxon>Rhodophyta</taxon>
        <taxon>Bangiophyceae</taxon>
        <taxon>Cyanidiales</taxon>
        <taxon>Cyanidiaceae</taxon>
        <taxon>Cyanidium</taxon>
    </lineage>
</organism>
<feature type="compositionally biased region" description="Basic and acidic residues" evidence="1">
    <location>
        <begin position="211"/>
        <end position="235"/>
    </location>
</feature>
<feature type="region of interest" description="Disordered" evidence="1">
    <location>
        <begin position="1"/>
        <end position="25"/>
    </location>
</feature>
<dbReference type="SUPFAM" id="SSF48452">
    <property type="entry name" value="TPR-like"/>
    <property type="match status" value="1"/>
</dbReference>
<feature type="region of interest" description="Disordered" evidence="1">
    <location>
        <begin position="124"/>
        <end position="235"/>
    </location>
</feature>
<feature type="compositionally biased region" description="Low complexity" evidence="1">
    <location>
        <begin position="178"/>
        <end position="190"/>
    </location>
</feature>
<comment type="caution">
    <text evidence="2">The sequence shown here is derived from an EMBL/GenBank/DDBJ whole genome shotgun (WGS) entry which is preliminary data.</text>
</comment>
<reference evidence="2 3" key="1">
    <citation type="submission" date="2022-07" db="EMBL/GenBank/DDBJ databases">
        <title>Genome-wide signatures of adaptation to extreme environments.</title>
        <authorList>
            <person name="Cho C.H."/>
            <person name="Yoon H.S."/>
        </authorList>
    </citation>
    <scope>NUCLEOTIDE SEQUENCE [LARGE SCALE GENOMIC DNA]</scope>
    <source>
        <strain evidence="2 3">DBV 063 E5</strain>
    </source>
</reference>
<evidence type="ECO:0000256" key="1">
    <source>
        <dbReference type="SAM" id="MobiDB-lite"/>
    </source>
</evidence>
<proteinExistence type="predicted"/>
<keyword evidence="3" id="KW-1185">Reference proteome</keyword>
<feature type="region of interest" description="Disordered" evidence="1">
    <location>
        <begin position="341"/>
        <end position="388"/>
    </location>
</feature>
<protein>
    <submittedName>
        <fullName evidence="2">Uncharacterized protein</fullName>
    </submittedName>
</protein>
<dbReference type="InterPro" id="IPR011990">
    <property type="entry name" value="TPR-like_helical_dom_sf"/>
</dbReference>
<feature type="compositionally biased region" description="Basic and acidic residues" evidence="1">
    <location>
        <begin position="7"/>
        <end position="22"/>
    </location>
</feature>
<dbReference type="Proteomes" id="UP001301350">
    <property type="component" value="Unassembled WGS sequence"/>
</dbReference>
<gene>
    <name evidence="2" type="ORF">CDCA_CDCA04G1333</name>
</gene>